<reference evidence="9" key="2">
    <citation type="journal article" date="2021" name="PeerJ">
        <title>Extensive microbial diversity within the chicken gut microbiome revealed by metagenomics and culture.</title>
        <authorList>
            <person name="Gilroy R."/>
            <person name="Ravi A."/>
            <person name="Getino M."/>
            <person name="Pursley I."/>
            <person name="Horton D.L."/>
            <person name="Alikhan N.F."/>
            <person name="Baker D."/>
            <person name="Gharbi K."/>
            <person name="Hall N."/>
            <person name="Watson M."/>
            <person name="Adriaenssens E.M."/>
            <person name="Foster-Nyarko E."/>
            <person name="Jarju S."/>
            <person name="Secka A."/>
            <person name="Antonio M."/>
            <person name="Oren A."/>
            <person name="Chaudhuri R.R."/>
            <person name="La Ragione R."/>
            <person name="Hildebrand F."/>
            <person name="Pallen M.J."/>
        </authorList>
    </citation>
    <scope>NUCLEOTIDE SEQUENCE</scope>
    <source>
        <strain evidence="9">6919</strain>
    </source>
</reference>
<dbReference type="SUPFAM" id="SSF52833">
    <property type="entry name" value="Thioredoxin-like"/>
    <property type="match status" value="1"/>
</dbReference>
<keyword evidence="3" id="KW-0249">Electron transport</keyword>
<evidence type="ECO:0000256" key="3">
    <source>
        <dbReference type="ARBA" id="ARBA00022982"/>
    </source>
</evidence>
<dbReference type="PROSITE" id="PS00194">
    <property type="entry name" value="THIOREDOXIN_1"/>
    <property type="match status" value="1"/>
</dbReference>
<dbReference type="PRINTS" id="PR00421">
    <property type="entry name" value="THIOREDOXIN"/>
</dbReference>
<feature type="signal peptide" evidence="7">
    <location>
        <begin position="1"/>
        <end position="19"/>
    </location>
</feature>
<dbReference type="GO" id="GO:0015035">
    <property type="term" value="F:protein-disulfide reductase activity"/>
    <property type="evidence" value="ECO:0007669"/>
    <property type="project" value="UniProtKB-UniRule"/>
</dbReference>
<dbReference type="CDD" id="cd02947">
    <property type="entry name" value="TRX_family"/>
    <property type="match status" value="1"/>
</dbReference>
<evidence type="ECO:0000256" key="5">
    <source>
        <dbReference type="ARBA" id="ARBA00023284"/>
    </source>
</evidence>
<dbReference type="PANTHER" id="PTHR45663">
    <property type="entry name" value="GEO12009P1"/>
    <property type="match status" value="1"/>
</dbReference>
<dbReference type="Proteomes" id="UP000823598">
    <property type="component" value="Unassembled WGS sequence"/>
</dbReference>
<evidence type="ECO:0000256" key="6">
    <source>
        <dbReference type="NCBIfam" id="TIGR01068"/>
    </source>
</evidence>
<evidence type="ECO:0000259" key="8">
    <source>
        <dbReference type="PROSITE" id="PS51352"/>
    </source>
</evidence>
<proteinExistence type="inferred from homology"/>
<dbReference type="GO" id="GO:0005829">
    <property type="term" value="C:cytosol"/>
    <property type="evidence" value="ECO:0007669"/>
    <property type="project" value="TreeGrafter"/>
</dbReference>
<accession>A0A9D9NJ81</accession>
<evidence type="ECO:0000313" key="10">
    <source>
        <dbReference type="Proteomes" id="UP000823598"/>
    </source>
</evidence>
<comment type="similarity">
    <text evidence="1">Belongs to the thioredoxin family.</text>
</comment>
<keyword evidence="7" id="KW-0732">Signal</keyword>
<organism evidence="9 10">
    <name type="scientific">Candidatus Limisoma faecipullorum</name>
    <dbReference type="NCBI Taxonomy" id="2840854"/>
    <lineage>
        <taxon>Bacteria</taxon>
        <taxon>Pseudomonadati</taxon>
        <taxon>Bacteroidota</taxon>
        <taxon>Bacteroidia</taxon>
        <taxon>Bacteroidales</taxon>
        <taxon>Candidatus Limisoma</taxon>
    </lineage>
</organism>
<dbReference type="InterPro" id="IPR036249">
    <property type="entry name" value="Thioredoxin-like_sf"/>
</dbReference>
<keyword evidence="4" id="KW-1015">Disulfide bond</keyword>
<evidence type="ECO:0000256" key="2">
    <source>
        <dbReference type="ARBA" id="ARBA00022448"/>
    </source>
</evidence>
<evidence type="ECO:0000256" key="4">
    <source>
        <dbReference type="ARBA" id="ARBA00023157"/>
    </source>
</evidence>
<dbReference type="InterPro" id="IPR005746">
    <property type="entry name" value="Thioredoxin"/>
</dbReference>
<dbReference type="PANTHER" id="PTHR45663:SF11">
    <property type="entry name" value="GEO12009P1"/>
    <property type="match status" value="1"/>
</dbReference>
<dbReference type="InterPro" id="IPR013766">
    <property type="entry name" value="Thioredoxin_domain"/>
</dbReference>
<dbReference type="InterPro" id="IPR017937">
    <property type="entry name" value="Thioredoxin_CS"/>
</dbReference>
<comment type="caution">
    <text evidence="9">The sequence shown here is derived from an EMBL/GenBank/DDBJ whole genome shotgun (WGS) entry which is preliminary data.</text>
</comment>
<evidence type="ECO:0000256" key="1">
    <source>
        <dbReference type="ARBA" id="ARBA00008987"/>
    </source>
</evidence>
<dbReference type="AlphaFoldDB" id="A0A9D9NJ81"/>
<dbReference type="PROSITE" id="PS51257">
    <property type="entry name" value="PROKAR_LIPOPROTEIN"/>
    <property type="match status" value="1"/>
</dbReference>
<evidence type="ECO:0000313" key="9">
    <source>
        <dbReference type="EMBL" id="MBO8475370.1"/>
    </source>
</evidence>
<dbReference type="GO" id="GO:0045454">
    <property type="term" value="P:cell redox homeostasis"/>
    <property type="evidence" value="ECO:0007669"/>
    <property type="project" value="TreeGrafter"/>
</dbReference>
<protein>
    <recommendedName>
        <fullName evidence="6">Thioredoxin</fullName>
    </recommendedName>
</protein>
<dbReference type="PROSITE" id="PS51352">
    <property type="entry name" value="THIOREDOXIN_2"/>
    <property type="match status" value="1"/>
</dbReference>
<dbReference type="EMBL" id="JADIMC010000001">
    <property type="protein sequence ID" value="MBO8475370.1"/>
    <property type="molecule type" value="Genomic_DNA"/>
</dbReference>
<feature type="chain" id="PRO_5038373789" description="Thioredoxin" evidence="7">
    <location>
        <begin position="20"/>
        <end position="163"/>
    </location>
</feature>
<keyword evidence="5" id="KW-0676">Redox-active center</keyword>
<gene>
    <name evidence="9" type="primary">trxA</name>
    <name evidence="9" type="ORF">IAB88_00060</name>
</gene>
<feature type="domain" description="Thioredoxin" evidence="8">
    <location>
        <begin position="27"/>
        <end position="162"/>
    </location>
</feature>
<dbReference type="NCBIfam" id="TIGR01068">
    <property type="entry name" value="thioredoxin"/>
    <property type="match status" value="1"/>
</dbReference>
<dbReference type="Gene3D" id="3.40.30.10">
    <property type="entry name" value="Glutaredoxin"/>
    <property type="match status" value="1"/>
</dbReference>
<name>A0A9D9NJ81_9BACT</name>
<sequence length="163" mass="18200">MKKLMILAMMATVSLSACSQTKQDNPETANQTASVANTTVVSENTSKPVEMNTQMFIDNIVDYKNSKEWDYKGDKPAVIDFYATWCGPCKRLSPILEELASEYNGQINFYKIDVDKEQELAAVFGIQSIPMVLLIPKEGKPYVVQGLRPKAELKQAIDSTLIK</sequence>
<keyword evidence="2" id="KW-0813">Transport</keyword>
<reference evidence="9" key="1">
    <citation type="submission" date="2020-10" db="EMBL/GenBank/DDBJ databases">
        <authorList>
            <person name="Gilroy R."/>
        </authorList>
    </citation>
    <scope>NUCLEOTIDE SEQUENCE</scope>
    <source>
        <strain evidence="9">6919</strain>
    </source>
</reference>
<dbReference type="Pfam" id="PF00085">
    <property type="entry name" value="Thioredoxin"/>
    <property type="match status" value="1"/>
</dbReference>
<dbReference type="FunFam" id="3.40.30.10:FF:000229">
    <property type="entry name" value="Thioredoxin (TRX)"/>
    <property type="match status" value="1"/>
</dbReference>
<evidence type="ECO:0000256" key="7">
    <source>
        <dbReference type="SAM" id="SignalP"/>
    </source>
</evidence>